<dbReference type="AlphaFoldDB" id="A0A2U3BE06"/>
<organism evidence="2 3">
    <name type="scientific">Vibrio albus</name>
    <dbReference type="NCBI Taxonomy" id="2200953"/>
    <lineage>
        <taxon>Bacteria</taxon>
        <taxon>Pseudomonadati</taxon>
        <taxon>Pseudomonadota</taxon>
        <taxon>Gammaproteobacteria</taxon>
        <taxon>Vibrionales</taxon>
        <taxon>Vibrionaceae</taxon>
        <taxon>Vibrio</taxon>
    </lineage>
</organism>
<reference evidence="2 3" key="1">
    <citation type="submission" date="2018-05" db="EMBL/GenBank/DDBJ databases">
        <title>Vibrio limimaris sp. nov., isolated from marine sediment.</title>
        <authorList>
            <person name="Li C.-M."/>
        </authorList>
    </citation>
    <scope>NUCLEOTIDE SEQUENCE [LARGE SCALE GENOMIC DNA]</scope>
    <source>
        <strain evidence="2 3">E4404</strain>
    </source>
</reference>
<dbReference type="Pfam" id="PF08447">
    <property type="entry name" value="PAS_3"/>
    <property type="match status" value="1"/>
</dbReference>
<evidence type="ECO:0000313" key="3">
    <source>
        <dbReference type="Proteomes" id="UP000245362"/>
    </source>
</evidence>
<keyword evidence="2" id="KW-0675">Receptor</keyword>
<evidence type="ECO:0000259" key="1">
    <source>
        <dbReference type="Pfam" id="PF08447"/>
    </source>
</evidence>
<keyword evidence="3" id="KW-1185">Reference proteome</keyword>
<dbReference type="RefSeq" id="WP_109318190.1">
    <property type="nucleotide sequence ID" value="NZ_QFWT01000001.1"/>
</dbReference>
<sequence>MIQVASSPIEQTFSSDELIVSKTDLKGHITYANRTFMRICNFSEKQLLGQPHNIIRHPDMPRGVYYAMWKSLKLKQEFFGFVKNITADGHYYWVFANITPDYVDDKVIGFYSVRRQAPKAAVEQITQHYQQMLQLERSLPENQAPKSSWEWLTSQIQSRHHMGYEEFVLNLYLSNMLK</sequence>
<dbReference type="NCBIfam" id="TIGR00229">
    <property type="entry name" value="sensory_box"/>
    <property type="match status" value="1"/>
</dbReference>
<proteinExistence type="predicted"/>
<feature type="domain" description="PAS fold-3" evidence="1">
    <location>
        <begin position="30"/>
        <end position="110"/>
    </location>
</feature>
<dbReference type="InterPro" id="IPR013655">
    <property type="entry name" value="PAS_fold_3"/>
</dbReference>
<dbReference type="SUPFAM" id="SSF55785">
    <property type="entry name" value="PYP-like sensor domain (PAS domain)"/>
    <property type="match status" value="1"/>
</dbReference>
<dbReference type="InterPro" id="IPR035965">
    <property type="entry name" value="PAS-like_dom_sf"/>
</dbReference>
<gene>
    <name evidence="2" type="ORF">DI392_01810</name>
</gene>
<dbReference type="OrthoDB" id="5675566at2"/>
<evidence type="ECO:0000313" key="2">
    <source>
        <dbReference type="EMBL" id="PWI35038.1"/>
    </source>
</evidence>
<accession>A0A2U3BE06</accession>
<dbReference type="EMBL" id="QFWT01000001">
    <property type="protein sequence ID" value="PWI35038.1"/>
    <property type="molecule type" value="Genomic_DNA"/>
</dbReference>
<dbReference type="Proteomes" id="UP000245362">
    <property type="component" value="Unassembled WGS sequence"/>
</dbReference>
<name>A0A2U3BE06_9VIBR</name>
<protein>
    <submittedName>
        <fullName evidence="2">Aerotaxis receptor Aer</fullName>
    </submittedName>
</protein>
<dbReference type="InterPro" id="IPR000014">
    <property type="entry name" value="PAS"/>
</dbReference>
<dbReference type="Gene3D" id="3.30.450.20">
    <property type="entry name" value="PAS domain"/>
    <property type="match status" value="1"/>
</dbReference>
<dbReference type="CDD" id="cd00130">
    <property type="entry name" value="PAS"/>
    <property type="match status" value="1"/>
</dbReference>
<comment type="caution">
    <text evidence="2">The sequence shown here is derived from an EMBL/GenBank/DDBJ whole genome shotgun (WGS) entry which is preliminary data.</text>
</comment>